<organism evidence="6">
    <name type="scientific">Chromera velia CCMP2878</name>
    <dbReference type="NCBI Taxonomy" id="1169474"/>
    <lineage>
        <taxon>Eukaryota</taxon>
        <taxon>Sar</taxon>
        <taxon>Alveolata</taxon>
        <taxon>Colpodellida</taxon>
        <taxon>Chromeraceae</taxon>
        <taxon>Chromera</taxon>
    </lineage>
</organism>
<reference evidence="6" key="1">
    <citation type="submission" date="2014-11" db="EMBL/GenBank/DDBJ databases">
        <authorList>
            <person name="Otto D Thomas"/>
            <person name="Naeem Raeece"/>
        </authorList>
    </citation>
    <scope>NUCLEOTIDE SEQUENCE</scope>
</reference>
<feature type="domain" description="Methyltransferase type 12" evidence="5">
    <location>
        <begin position="142"/>
        <end position="235"/>
    </location>
</feature>
<keyword evidence="3" id="KW-0949">S-adenosyl-L-methionine</keyword>
<gene>
    <name evidence="6" type="ORF">Cvel_31089</name>
</gene>
<evidence type="ECO:0000259" key="5">
    <source>
        <dbReference type="Pfam" id="PF08242"/>
    </source>
</evidence>
<evidence type="ECO:0000256" key="1">
    <source>
        <dbReference type="ARBA" id="ARBA00022603"/>
    </source>
</evidence>
<name>A0A0G4HSP1_9ALVE</name>
<keyword evidence="1" id="KW-0489">Methyltransferase</keyword>
<dbReference type="Pfam" id="PF08242">
    <property type="entry name" value="Methyltransf_12"/>
    <property type="match status" value="1"/>
</dbReference>
<dbReference type="AlphaFoldDB" id="A0A0G4HSP1"/>
<evidence type="ECO:0000313" key="6">
    <source>
        <dbReference type="EMBL" id="CEM47355.1"/>
    </source>
</evidence>
<evidence type="ECO:0000256" key="3">
    <source>
        <dbReference type="ARBA" id="ARBA00022691"/>
    </source>
</evidence>
<accession>A0A0G4HSP1</accession>
<dbReference type="Gene3D" id="3.40.50.150">
    <property type="entry name" value="Vaccinia Virus protein VP39"/>
    <property type="match status" value="1"/>
</dbReference>
<dbReference type="InterPro" id="IPR013217">
    <property type="entry name" value="Methyltransf_12"/>
</dbReference>
<dbReference type="PANTHER" id="PTHR43464:SF19">
    <property type="entry name" value="UBIQUINONE BIOSYNTHESIS O-METHYLTRANSFERASE, MITOCHONDRIAL"/>
    <property type="match status" value="1"/>
</dbReference>
<dbReference type="CDD" id="cd02440">
    <property type="entry name" value="AdoMet_MTases"/>
    <property type="match status" value="1"/>
</dbReference>
<feature type="compositionally biased region" description="Basic and acidic residues" evidence="4">
    <location>
        <begin position="276"/>
        <end position="295"/>
    </location>
</feature>
<evidence type="ECO:0000256" key="2">
    <source>
        <dbReference type="ARBA" id="ARBA00022679"/>
    </source>
</evidence>
<sequence length="445" mass="49510">MSFVLLQDSPVAAESLSPSPLHAANYSPLQSAGDACRGSDDHARIRPALQFDKGIAEGLQVKDLEEMSTGQIPTGNGCGVQMSTLCPLFSEWILSGDALMDIGAAYGLNSFSALKLKIKMQQERLRQRQLCATGCEPPTTPMHDVSVTAVDFSSHMIQYMERRAMEGLTPEERGGFRVLRGKLPFMNPDDQLPPNSASSSSFDAILVSEVFHFLSGEEIEESLRQIHRLLKPNGKVFITTWTGLDVNVDRIKLARDAELKLNRGASLVGRGSSSSEEEKTMTHKKLEGKGGEEKNAAQTPHAAPHCLPLPVSPPEGEAKTSPKQEEREEEQDDDFYFFMNEELRNRRAAFERGELEWPGELSLEETKKLRETFRTLFASIWPHRAVPEESIDFHRVHFIRPEELIRCASRVGGLEVVSACVSTHAGYPSFIRGTRHNARVVLVKR</sequence>
<keyword evidence="2" id="KW-0808">Transferase</keyword>
<evidence type="ECO:0000256" key="4">
    <source>
        <dbReference type="SAM" id="MobiDB-lite"/>
    </source>
</evidence>
<dbReference type="EMBL" id="CDMZ01003721">
    <property type="protein sequence ID" value="CEM47355.1"/>
    <property type="molecule type" value="Genomic_DNA"/>
</dbReference>
<dbReference type="SUPFAM" id="SSF53335">
    <property type="entry name" value="S-adenosyl-L-methionine-dependent methyltransferases"/>
    <property type="match status" value="1"/>
</dbReference>
<proteinExistence type="predicted"/>
<dbReference type="PANTHER" id="PTHR43464">
    <property type="entry name" value="METHYLTRANSFERASE"/>
    <property type="match status" value="1"/>
</dbReference>
<dbReference type="VEuPathDB" id="CryptoDB:Cvel_31089"/>
<protein>
    <recommendedName>
        <fullName evidence="5">Methyltransferase type 12 domain-containing protein</fullName>
    </recommendedName>
</protein>
<dbReference type="GO" id="GO:0032259">
    <property type="term" value="P:methylation"/>
    <property type="evidence" value="ECO:0007669"/>
    <property type="project" value="UniProtKB-KW"/>
</dbReference>
<feature type="region of interest" description="Disordered" evidence="4">
    <location>
        <begin position="266"/>
        <end position="332"/>
    </location>
</feature>
<dbReference type="InterPro" id="IPR029063">
    <property type="entry name" value="SAM-dependent_MTases_sf"/>
</dbReference>
<feature type="compositionally biased region" description="Basic and acidic residues" evidence="4">
    <location>
        <begin position="316"/>
        <end position="326"/>
    </location>
</feature>
<dbReference type="GO" id="GO:0008168">
    <property type="term" value="F:methyltransferase activity"/>
    <property type="evidence" value="ECO:0007669"/>
    <property type="project" value="UniProtKB-KW"/>
</dbReference>